<dbReference type="AlphaFoldDB" id="A0A9D4Q9F0"/>
<dbReference type="EMBL" id="JABSTV010001247">
    <property type="protein sequence ID" value="KAH7972186.1"/>
    <property type="molecule type" value="Genomic_DNA"/>
</dbReference>
<keyword evidence="2" id="KW-1185">Reference proteome</keyword>
<gene>
    <name evidence="1" type="ORF">HPB52_009030</name>
</gene>
<evidence type="ECO:0000313" key="1">
    <source>
        <dbReference type="EMBL" id="KAH7972186.1"/>
    </source>
</evidence>
<reference evidence="1" key="1">
    <citation type="journal article" date="2020" name="Cell">
        <title>Large-Scale Comparative Analyses of Tick Genomes Elucidate Their Genetic Diversity and Vector Capacities.</title>
        <authorList>
            <consortium name="Tick Genome and Microbiome Consortium (TIGMIC)"/>
            <person name="Jia N."/>
            <person name="Wang J."/>
            <person name="Shi W."/>
            <person name="Du L."/>
            <person name="Sun Y."/>
            <person name="Zhan W."/>
            <person name="Jiang J.F."/>
            <person name="Wang Q."/>
            <person name="Zhang B."/>
            <person name="Ji P."/>
            <person name="Bell-Sakyi L."/>
            <person name="Cui X.M."/>
            <person name="Yuan T.T."/>
            <person name="Jiang B.G."/>
            <person name="Yang W.F."/>
            <person name="Lam T.T."/>
            <person name="Chang Q.C."/>
            <person name="Ding S.J."/>
            <person name="Wang X.J."/>
            <person name="Zhu J.G."/>
            <person name="Ruan X.D."/>
            <person name="Zhao L."/>
            <person name="Wei J.T."/>
            <person name="Ye R.Z."/>
            <person name="Que T.C."/>
            <person name="Du C.H."/>
            <person name="Zhou Y.H."/>
            <person name="Cheng J.X."/>
            <person name="Dai P.F."/>
            <person name="Guo W.B."/>
            <person name="Han X.H."/>
            <person name="Huang E.J."/>
            <person name="Li L.F."/>
            <person name="Wei W."/>
            <person name="Gao Y.C."/>
            <person name="Liu J.Z."/>
            <person name="Shao H.Z."/>
            <person name="Wang X."/>
            <person name="Wang C.C."/>
            <person name="Yang T.C."/>
            <person name="Huo Q.B."/>
            <person name="Li W."/>
            <person name="Chen H.Y."/>
            <person name="Chen S.E."/>
            <person name="Zhou L.G."/>
            <person name="Ni X.B."/>
            <person name="Tian J.H."/>
            <person name="Sheng Y."/>
            <person name="Liu T."/>
            <person name="Pan Y.S."/>
            <person name="Xia L.Y."/>
            <person name="Li J."/>
            <person name="Zhao F."/>
            <person name="Cao W.C."/>
        </authorList>
    </citation>
    <scope>NUCLEOTIDE SEQUENCE</scope>
    <source>
        <strain evidence="1">Rsan-2018</strain>
    </source>
</reference>
<name>A0A9D4Q9F0_RHISA</name>
<evidence type="ECO:0000313" key="2">
    <source>
        <dbReference type="Proteomes" id="UP000821837"/>
    </source>
</evidence>
<accession>A0A9D4Q9F0</accession>
<organism evidence="1 2">
    <name type="scientific">Rhipicephalus sanguineus</name>
    <name type="common">Brown dog tick</name>
    <name type="synonym">Ixodes sanguineus</name>
    <dbReference type="NCBI Taxonomy" id="34632"/>
    <lineage>
        <taxon>Eukaryota</taxon>
        <taxon>Metazoa</taxon>
        <taxon>Ecdysozoa</taxon>
        <taxon>Arthropoda</taxon>
        <taxon>Chelicerata</taxon>
        <taxon>Arachnida</taxon>
        <taxon>Acari</taxon>
        <taxon>Parasitiformes</taxon>
        <taxon>Ixodida</taxon>
        <taxon>Ixodoidea</taxon>
        <taxon>Ixodidae</taxon>
        <taxon>Rhipicephalinae</taxon>
        <taxon>Rhipicephalus</taxon>
        <taxon>Rhipicephalus</taxon>
    </lineage>
</organism>
<proteinExistence type="predicted"/>
<sequence length="543" mass="58444">MPLAQATAPLHDQVVSQQVTATVHHHTPWQWAEPLCLVGVKTVRDSLEVKTRLKRIPMRQAATTGLIPTQDGETTTTPLYDTIVSALRRPVGEFAAGRFFNLPGTLDMTALAFIVRHFEGSPSLGRDETPFLRCALLGELAMIANNMKKVTQLPTRVAPTLSISGVKRSVTDFGQLAPDGKVLCVDVGMYTKLASGAKALENSCKMFMPDHWGVDTAVVPISISGSGSRWAAPYVLSFVGTEYWNLKVYYELKCKDSSQSQAGQGEVSLTTAPYASLSLVSGEENVLLVLVDFEHRLRTAGKFDIVGEDHLIPIVGASTGNLDRVTGVSMRAIVAGVLGKPGEDVAPLRSQRDVSLAWRQLVQLIGTKGCASSALSLASEMSRRFPVDPLIEAKEEGNSLGLFCTNSTLRAGLGVRGYPKLKSWPSAGTWDATFPQMLVWMGWYNIGQSGMLPETFSDVASATSWPPKFGSLHPGALSLVVGTATPADRMGRALGMVDADVNLYVPQAELSLSYWLSGAAVRSRPPPAVFKNSQLDVSTILLT</sequence>
<dbReference type="Proteomes" id="UP000821837">
    <property type="component" value="Chromosome 11"/>
</dbReference>
<protein>
    <submittedName>
        <fullName evidence="1">Uncharacterized protein</fullName>
    </submittedName>
</protein>
<comment type="caution">
    <text evidence="1">The sequence shown here is derived from an EMBL/GenBank/DDBJ whole genome shotgun (WGS) entry which is preliminary data.</text>
</comment>
<reference evidence="1" key="2">
    <citation type="submission" date="2021-09" db="EMBL/GenBank/DDBJ databases">
        <authorList>
            <person name="Jia N."/>
            <person name="Wang J."/>
            <person name="Shi W."/>
            <person name="Du L."/>
            <person name="Sun Y."/>
            <person name="Zhan W."/>
            <person name="Jiang J."/>
            <person name="Wang Q."/>
            <person name="Zhang B."/>
            <person name="Ji P."/>
            <person name="Sakyi L.B."/>
            <person name="Cui X."/>
            <person name="Yuan T."/>
            <person name="Jiang B."/>
            <person name="Yang W."/>
            <person name="Lam T.T.-Y."/>
            <person name="Chang Q."/>
            <person name="Ding S."/>
            <person name="Wang X."/>
            <person name="Zhu J."/>
            <person name="Ruan X."/>
            <person name="Zhao L."/>
            <person name="Wei J."/>
            <person name="Que T."/>
            <person name="Du C."/>
            <person name="Cheng J."/>
            <person name="Dai P."/>
            <person name="Han X."/>
            <person name="Huang E."/>
            <person name="Gao Y."/>
            <person name="Liu J."/>
            <person name="Shao H."/>
            <person name="Ye R."/>
            <person name="Li L."/>
            <person name="Wei W."/>
            <person name="Wang X."/>
            <person name="Wang C."/>
            <person name="Huo Q."/>
            <person name="Li W."/>
            <person name="Guo W."/>
            <person name="Chen H."/>
            <person name="Chen S."/>
            <person name="Zhou L."/>
            <person name="Zhou L."/>
            <person name="Ni X."/>
            <person name="Tian J."/>
            <person name="Zhou Y."/>
            <person name="Sheng Y."/>
            <person name="Liu T."/>
            <person name="Pan Y."/>
            <person name="Xia L."/>
            <person name="Li J."/>
            <person name="Zhao F."/>
            <person name="Cao W."/>
        </authorList>
    </citation>
    <scope>NUCLEOTIDE SEQUENCE</scope>
    <source>
        <strain evidence="1">Rsan-2018</strain>
        <tissue evidence="1">Larvae</tissue>
    </source>
</reference>